<keyword evidence="2" id="KW-1133">Transmembrane helix</keyword>
<feature type="compositionally biased region" description="Basic and acidic residues" evidence="1">
    <location>
        <begin position="377"/>
        <end position="386"/>
    </location>
</feature>
<protein>
    <submittedName>
        <fullName evidence="3">Uncharacterized protein</fullName>
    </submittedName>
</protein>
<feature type="transmembrane region" description="Helical" evidence="2">
    <location>
        <begin position="186"/>
        <end position="211"/>
    </location>
</feature>
<keyword evidence="4" id="KW-1185">Reference proteome</keyword>
<reference evidence="4" key="1">
    <citation type="submission" date="2017-11" db="EMBL/GenBank/DDBJ databases">
        <authorList>
            <person name="Wibberg D."/>
        </authorList>
    </citation>
    <scope>NUCLEOTIDE SEQUENCE [LARGE SCALE GENOMIC DNA]</scope>
</reference>
<sequence>MKKIAKKLRDQAAAMQAIADSDGLKGKYADKIGEKARGLSKRLDLAEDRYREVKGHLDGWADDMETAQKKADRALQDAKDAQRTLDAHKTDDTKGGTKKDSDKGGASEDPAVKRAEEDLEEARRKLNSAVSFYDERADHYASKIRSSIDDDMEDSWWNDFKAAVGDADWLDTLADKLSDISTVCGLLAVVFPALGPVAAALAGIVALIHVIQAVTGNGSWFDVLMDVTALKMMRNGTRAAKAIKGLQNRSRTISQGLAKQKRATESMRASAARRSAVRGRASRLHRSLDVQRGRAAATRVRNEPLPEVTKQEVSRTTFGDQTMAKQMKDIRRWRDEHPDSQELRNVAGEAERQLGVHRASWLVGTGLDLADKGGERMTDEYERTKDNMTAPVGSQW</sequence>
<accession>A0A2N9BEA2</accession>
<organism evidence="3 4">
    <name type="scientific">Streptomyces chartreusis NRRL 3882</name>
    <dbReference type="NCBI Taxonomy" id="1079985"/>
    <lineage>
        <taxon>Bacteria</taxon>
        <taxon>Bacillati</taxon>
        <taxon>Actinomycetota</taxon>
        <taxon>Actinomycetes</taxon>
        <taxon>Kitasatosporales</taxon>
        <taxon>Streptomycetaceae</taxon>
        <taxon>Streptomyces</taxon>
    </lineage>
</organism>
<dbReference type="EMBL" id="LT963352">
    <property type="protein sequence ID" value="SOR81683.1"/>
    <property type="molecule type" value="Genomic_DNA"/>
</dbReference>
<proteinExistence type="predicted"/>
<evidence type="ECO:0000313" key="3">
    <source>
        <dbReference type="EMBL" id="SOR81683.1"/>
    </source>
</evidence>
<feature type="region of interest" description="Disordered" evidence="1">
    <location>
        <begin position="67"/>
        <end position="120"/>
    </location>
</feature>
<dbReference type="Proteomes" id="UP000235464">
    <property type="component" value="Chromosome I"/>
</dbReference>
<evidence type="ECO:0000313" key="4">
    <source>
        <dbReference type="Proteomes" id="UP000235464"/>
    </source>
</evidence>
<name>A0A2N9BEA2_STRCX</name>
<dbReference type="AlphaFoldDB" id="A0A2N9BEA2"/>
<keyword evidence="2" id="KW-0812">Transmembrane</keyword>
<evidence type="ECO:0000256" key="1">
    <source>
        <dbReference type="SAM" id="MobiDB-lite"/>
    </source>
</evidence>
<keyword evidence="2" id="KW-0472">Membrane</keyword>
<evidence type="ECO:0000256" key="2">
    <source>
        <dbReference type="SAM" id="Phobius"/>
    </source>
</evidence>
<feature type="region of interest" description="Disordered" evidence="1">
    <location>
        <begin position="377"/>
        <end position="396"/>
    </location>
</feature>
<gene>
    <name evidence="3" type="ORF">SCNRRL3882_5135</name>
</gene>